<name>A0A9X0BU75_9EURO</name>
<evidence type="ECO:0000313" key="2">
    <source>
        <dbReference type="EMBL" id="KAJ5483879.1"/>
    </source>
</evidence>
<evidence type="ECO:0000256" key="1">
    <source>
        <dbReference type="SAM" id="MobiDB-lite"/>
    </source>
</evidence>
<protein>
    <submittedName>
        <fullName evidence="2">Uncharacterized protein</fullName>
    </submittedName>
</protein>
<accession>A0A9X0BU75</accession>
<feature type="region of interest" description="Disordered" evidence="1">
    <location>
        <begin position="77"/>
        <end position="107"/>
    </location>
</feature>
<gene>
    <name evidence="2" type="ORF">N7539_006079</name>
</gene>
<reference evidence="2" key="1">
    <citation type="submission" date="2022-12" db="EMBL/GenBank/DDBJ databases">
        <authorList>
            <person name="Petersen C."/>
        </authorList>
    </citation>
    <scope>NUCLEOTIDE SEQUENCE</scope>
    <source>
        <strain evidence="2">IBT 30728</strain>
    </source>
</reference>
<dbReference type="EMBL" id="JAPWDQ010000007">
    <property type="protein sequence ID" value="KAJ5483879.1"/>
    <property type="molecule type" value="Genomic_DNA"/>
</dbReference>
<proteinExistence type="predicted"/>
<evidence type="ECO:0000313" key="3">
    <source>
        <dbReference type="Proteomes" id="UP001148312"/>
    </source>
</evidence>
<dbReference type="RefSeq" id="XP_056789149.1">
    <property type="nucleotide sequence ID" value="XM_056935681.1"/>
</dbReference>
<comment type="caution">
    <text evidence="2">The sequence shown here is derived from an EMBL/GenBank/DDBJ whole genome shotgun (WGS) entry which is preliminary data.</text>
</comment>
<organism evidence="2 3">
    <name type="scientific">Penicillium diatomitis</name>
    <dbReference type="NCBI Taxonomy" id="2819901"/>
    <lineage>
        <taxon>Eukaryota</taxon>
        <taxon>Fungi</taxon>
        <taxon>Dikarya</taxon>
        <taxon>Ascomycota</taxon>
        <taxon>Pezizomycotina</taxon>
        <taxon>Eurotiomycetes</taxon>
        <taxon>Eurotiomycetidae</taxon>
        <taxon>Eurotiales</taxon>
        <taxon>Aspergillaceae</taxon>
        <taxon>Penicillium</taxon>
    </lineage>
</organism>
<keyword evidence="3" id="KW-1185">Reference proteome</keyword>
<sequence length="138" mass="14630">MALSVPDSGITMSLVKGFLIQFVLWASTDTDAVLPNSSFTTVLHLVPGKKEEQAFRRIALILSLCGGVAIFRVSPGQMDTETADGTGGSTNGSDPPLNERPTGKDPCAILRRLGESANHDPVWSLSAASDARYPADTR</sequence>
<dbReference type="GeneID" id="81625930"/>
<dbReference type="AlphaFoldDB" id="A0A9X0BU75"/>
<reference evidence="2" key="2">
    <citation type="journal article" date="2023" name="IMA Fungus">
        <title>Comparative genomic study of the Penicillium genus elucidates a diverse pangenome and 15 lateral gene transfer events.</title>
        <authorList>
            <person name="Petersen C."/>
            <person name="Sorensen T."/>
            <person name="Nielsen M.R."/>
            <person name="Sondergaard T.E."/>
            <person name="Sorensen J.L."/>
            <person name="Fitzpatrick D.A."/>
            <person name="Frisvad J.C."/>
            <person name="Nielsen K.L."/>
        </authorList>
    </citation>
    <scope>NUCLEOTIDE SEQUENCE</scope>
    <source>
        <strain evidence="2">IBT 30728</strain>
    </source>
</reference>
<dbReference type="Proteomes" id="UP001148312">
    <property type="component" value="Unassembled WGS sequence"/>
</dbReference>